<protein>
    <submittedName>
        <fullName evidence="1">Uncharacterized protein</fullName>
    </submittedName>
</protein>
<organism evidence="1 2">
    <name type="scientific">Ameca splendens</name>
    <dbReference type="NCBI Taxonomy" id="208324"/>
    <lineage>
        <taxon>Eukaryota</taxon>
        <taxon>Metazoa</taxon>
        <taxon>Chordata</taxon>
        <taxon>Craniata</taxon>
        <taxon>Vertebrata</taxon>
        <taxon>Euteleostomi</taxon>
        <taxon>Actinopterygii</taxon>
        <taxon>Neopterygii</taxon>
        <taxon>Teleostei</taxon>
        <taxon>Neoteleostei</taxon>
        <taxon>Acanthomorphata</taxon>
        <taxon>Ovalentaria</taxon>
        <taxon>Atherinomorphae</taxon>
        <taxon>Cyprinodontiformes</taxon>
        <taxon>Goodeidae</taxon>
        <taxon>Ameca</taxon>
    </lineage>
</organism>
<sequence>MAHSPLSVQKKKLGPSQVCWWDIHSFLVHFNFSRREKELCSGLFLFCPHKMCFQYKSSVSLFWLCSSMDRCPSQWVWGQTSSEFRFGGNSHCHLQQAGRQELSLSDHDEEASLAETTCKTLCFALWKGQVSKI</sequence>
<comment type="caution">
    <text evidence="1">The sequence shown here is derived from an EMBL/GenBank/DDBJ whole genome shotgun (WGS) entry which is preliminary data.</text>
</comment>
<dbReference type="Proteomes" id="UP001469553">
    <property type="component" value="Unassembled WGS sequence"/>
</dbReference>
<keyword evidence="2" id="KW-1185">Reference proteome</keyword>
<evidence type="ECO:0000313" key="2">
    <source>
        <dbReference type="Proteomes" id="UP001469553"/>
    </source>
</evidence>
<dbReference type="EMBL" id="JAHRIP010072665">
    <property type="protein sequence ID" value="MEQ2309385.1"/>
    <property type="molecule type" value="Genomic_DNA"/>
</dbReference>
<name>A0ABV0ZTA4_9TELE</name>
<reference evidence="1 2" key="1">
    <citation type="submission" date="2021-06" db="EMBL/GenBank/DDBJ databases">
        <authorList>
            <person name="Palmer J.M."/>
        </authorList>
    </citation>
    <scope>NUCLEOTIDE SEQUENCE [LARGE SCALE GENOMIC DNA]</scope>
    <source>
        <strain evidence="1 2">AS_MEX2019</strain>
        <tissue evidence="1">Muscle</tissue>
    </source>
</reference>
<accession>A0ABV0ZTA4</accession>
<evidence type="ECO:0000313" key="1">
    <source>
        <dbReference type="EMBL" id="MEQ2309385.1"/>
    </source>
</evidence>
<gene>
    <name evidence="1" type="ORF">AMECASPLE_038124</name>
</gene>
<proteinExistence type="predicted"/>